<evidence type="ECO:0000256" key="3">
    <source>
        <dbReference type="ARBA" id="ARBA00009370"/>
    </source>
</evidence>
<dbReference type="InterPro" id="IPR000223">
    <property type="entry name" value="Pept_S26A_signal_pept_1"/>
</dbReference>
<dbReference type="PRINTS" id="PR00727">
    <property type="entry name" value="LEADERPTASE"/>
</dbReference>
<evidence type="ECO:0000313" key="11">
    <source>
        <dbReference type="Proteomes" id="UP000000269"/>
    </source>
</evidence>
<keyword evidence="5 8" id="KW-0645">Protease</keyword>
<proteinExistence type="inferred from homology"/>
<keyword evidence="8" id="KW-1133">Transmembrane helix</keyword>
<dbReference type="PANTHER" id="PTHR43390:SF1">
    <property type="entry name" value="CHLOROPLAST PROCESSING PEPTIDASE"/>
    <property type="match status" value="1"/>
</dbReference>
<evidence type="ECO:0000256" key="4">
    <source>
        <dbReference type="ARBA" id="ARBA00013208"/>
    </source>
</evidence>
<dbReference type="STRING" id="350688.Clos_0906"/>
<dbReference type="eggNOG" id="COG0681">
    <property type="taxonomic scope" value="Bacteria"/>
</dbReference>
<dbReference type="InterPro" id="IPR036286">
    <property type="entry name" value="LexA/Signal_pep-like_sf"/>
</dbReference>
<feature type="active site" evidence="7">
    <location>
        <position position="84"/>
    </location>
</feature>
<accession>A8MEX4</accession>
<evidence type="ECO:0000256" key="7">
    <source>
        <dbReference type="PIRSR" id="PIRSR600223-1"/>
    </source>
</evidence>
<dbReference type="EC" id="3.4.21.89" evidence="4 8"/>
<dbReference type="PROSITE" id="PS00761">
    <property type="entry name" value="SPASE_I_3"/>
    <property type="match status" value="1"/>
</dbReference>
<dbReference type="CDD" id="cd06530">
    <property type="entry name" value="S26_SPase_I"/>
    <property type="match status" value="1"/>
</dbReference>
<keyword evidence="8" id="KW-0812">Transmembrane</keyword>
<name>A8MEX4_ALKOO</name>
<dbReference type="KEGG" id="aoe:Clos_0906"/>
<evidence type="ECO:0000256" key="6">
    <source>
        <dbReference type="ARBA" id="ARBA00022801"/>
    </source>
</evidence>
<feature type="transmembrane region" description="Helical" evidence="8">
    <location>
        <begin position="12"/>
        <end position="35"/>
    </location>
</feature>
<dbReference type="RefSeq" id="WP_012158765.1">
    <property type="nucleotide sequence ID" value="NC_009922.1"/>
</dbReference>
<keyword evidence="11" id="KW-1185">Reference proteome</keyword>
<feature type="domain" description="Peptidase S26" evidence="9">
    <location>
        <begin position="8"/>
        <end position="168"/>
    </location>
</feature>
<dbReference type="OrthoDB" id="9802919at2"/>
<dbReference type="GO" id="GO:0009003">
    <property type="term" value="F:signal peptidase activity"/>
    <property type="evidence" value="ECO:0007669"/>
    <property type="project" value="UniProtKB-EC"/>
</dbReference>
<comment type="similarity">
    <text evidence="3 8">Belongs to the peptidase S26 family.</text>
</comment>
<dbReference type="Proteomes" id="UP000000269">
    <property type="component" value="Chromosome"/>
</dbReference>
<keyword evidence="6 8" id="KW-0378">Hydrolase</keyword>
<evidence type="ECO:0000256" key="2">
    <source>
        <dbReference type="ARBA" id="ARBA00004401"/>
    </source>
</evidence>
<dbReference type="Gene3D" id="2.10.109.10">
    <property type="entry name" value="Umud Fragment, subunit A"/>
    <property type="match status" value="1"/>
</dbReference>
<evidence type="ECO:0000256" key="1">
    <source>
        <dbReference type="ARBA" id="ARBA00000677"/>
    </source>
</evidence>
<dbReference type="PROSITE" id="PS00501">
    <property type="entry name" value="SPASE_I_1"/>
    <property type="match status" value="1"/>
</dbReference>
<comment type="catalytic activity">
    <reaction evidence="1 8">
        <text>Cleavage of hydrophobic, N-terminal signal or leader sequences from secreted and periplasmic proteins.</text>
        <dbReference type="EC" id="3.4.21.89"/>
    </reaction>
</comment>
<dbReference type="GO" id="GO:0006465">
    <property type="term" value="P:signal peptide processing"/>
    <property type="evidence" value="ECO:0007669"/>
    <property type="project" value="InterPro"/>
</dbReference>
<evidence type="ECO:0000259" key="9">
    <source>
        <dbReference type="Pfam" id="PF10502"/>
    </source>
</evidence>
<dbReference type="GO" id="GO:0005886">
    <property type="term" value="C:plasma membrane"/>
    <property type="evidence" value="ECO:0007669"/>
    <property type="project" value="UniProtKB-SubCell"/>
</dbReference>
<dbReference type="PANTHER" id="PTHR43390">
    <property type="entry name" value="SIGNAL PEPTIDASE I"/>
    <property type="match status" value="1"/>
</dbReference>
<gene>
    <name evidence="10" type="ordered locus">Clos_0906</name>
</gene>
<keyword evidence="8" id="KW-0472">Membrane</keyword>
<dbReference type="Pfam" id="PF10502">
    <property type="entry name" value="Peptidase_S26"/>
    <property type="match status" value="1"/>
</dbReference>
<dbReference type="InterPro" id="IPR019533">
    <property type="entry name" value="Peptidase_S26"/>
</dbReference>
<dbReference type="SUPFAM" id="SSF51306">
    <property type="entry name" value="LexA/Signal peptidase"/>
    <property type="match status" value="1"/>
</dbReference>
<evidence type="ECO:0000256" key="8">
    <source>
        <dbReference type="RuleBase" id="RU362042"/>
    </source>
</evidence>
<comment type="subcellular location">
    <subcellularLocation>
        <location evidence="2">Cell membrane</location>
        <topology evidence="2">Single-pass type II membrane protein</topology>
    </subcellularLocation>
    <subcellularLocation>
        <location evidence="8">Membrane</location>
        <topology evidence="8">Single-pass type II membrane protein</topology>
    </subcellularLocation>
</comment>
<feature type="active site" evidence="7">
    <location>
        <position position="39"/>
    </location>
</feature>
<protein>
    <recommendedName>
        <fullName evidence="4 8">Signal peptidase I</fullName>
        <ecNumber evidence="4 8">3.4.21.89</ecNumber>
    </recommendedName>
</protein>
<sequence length="180" mass="20676">MKEKIHVIIEWLEAVLIAVVIAVVIENLLFSFAVVNGQSMAPTLDSEDRLLIGKAPFIYHRLNIGDLVIFNPPDQSNQDEIFIKRVIAKESDHFYIEDGILYINGERKVENYIFEEEYLKRNYQLLEGVVPPDAVFVMGDNRNDSNDSRTFGFVPKDKIKGKVLFKVWPLDEVKAFISSK</sequence>
<evidence type="ECO:0000313" key="10">
    <source>
        <dbReference type="EMBL" id="ABW18453.1"/>
    </source>
</evidence>
<dbReference type="InterPro" id="IPR019758">
    <property type="entry name" value="Pept_S26A_signal_pept_1_CS"/>
</dbReference>
<dbReference type="HOGENOM" id="CLU_028723_5_1_9"/>
<dbReference type="GO" id="GO:0004252">
    <property type="term" value="F:serine-type endopeptidase activity"/>
    <property type="evidence" value="ECO:0007669"/>
    <property type="project" value="InterPro"/>
</dbReference>
<dbReference type="InterPro" id="IPR019756">
    <property type="entry name" value="Pept_S26A_signal_pept_1_Ser-AS"/>
</dbReference>
<reference evidence="11" key="1">
    <citation type="submission" date="2007-10" db="EMBL/GenBank/DDBJ databases">
        <title>Complete genome of Alkaliphilus oremlandii OhILAs.</title>
        <authorList>
            <person name="Copeland A."/>
            <person name="Lucas S."/>
            <person name="Lapidus A."/>
            <person name="Barry K."/>
            <person name="Detter J.C."/>
            <person name="Glavina del Rio T."/>
            <person name="Hammon N."/>
            <person name="Israni S."/>
            <person name="Dalin E."/>
            <person name="Tice H."/>
            <person name="Pitluck S."/>
            <person name="Chain P."/>
            <person name="Malfatti S."/>
            <person name="Shin M."/>
            <person name="Vergez L."/>
            <person name="Schmutz J."/>
            <person name="Larimer F."/>
            <person name="Land M."/>
            <person name="Hauser L."/>
            <person name="Kyrpides N."/>
            <person name="Mikhailova N."/>
            <person name="Stolz J.F."/>
            <person name="Dawson A."/>
            <person name="Fisher E."/>
            <person name="Crable B."/>
            <person name="Perera E."/>
            <person name="Lisak J."/>
            <person name="Ranganathan M."/>
            <person name="Basu P."/>
            <person name="Richardson P."/>
        </authorList>
    </citation>
    <scope>NUCLEOTIDE SEQUENCE [LARGE SCALE GENOMIC DNA]</scope>
    <source>
        <strain evidence="11">OhILAs</strain>
    </source>
</reference>
<dbReference type="AlphaFoldDB" id="A8MEX4"/>
<organism evidence="10 11">
    <name type="scientific">Alkaliphilus oremlandii (strain OhILAs)</name>
    <name type="common">Clostridium oremlandii (strain OhILAs)</name>
    <dbReference type="NCBI Taxonomy" id="350688"/>
    <lineage>
        <taxon>Bacteria</taxon>
        <taxon>Bacillati</taxon>
        <taxon>Bacillota</taxon>
        <taxon>Clostridia</taxon>
        <taxon>Peptostreptococcales</taxon>
        <taxon>Natronincolaceae</taxon>
        <taxon>Alkaliphilus</taxon>
    </lineage>
</organism>
<evidence type="ECO:0000256" key="5">
    <source>
        <dbReference type="ARBA" id="ARBA00022670"/>
    </source>
</evidence>
<dbReference type="EMBL" id="CP000853">
    <property type="protein sequence ID" value="ABW18453.1"/>
    <property type="molecule type" value="Genomic_DNA"/>
</dbReference>
<dbReference type="NCBIfam" id="TIGR02227">
    <property type="entry name" value="sigpep_I_bact"/>
    <property type="match status" value="1"/>
</dbReference>